<evidence type="ECO:0008006" key="4">
    <source>
        <dbReference type="Google" id="ProtNLM"/>
    </source>
</evidence>
<proteinExistence type="predicted"/>
<evidence type="ECO:0000313" key="3">
    <source>
        <dbReference type="Proteomes" id="UP001604277"/>
    </source>
</evidence>
<evidence type="ECO:0000313" key="2">
    <source>
        <dbReference type="EMBL" id="KAL2494450.1"/>
    </source>
</evidence>
<name>A0ABD1S156_9LAMI</name>
<feature type="region of interest" description="Disordered" evidence="1">
    <location>
        <begin position="93"/>
        <end position="130"/>
    </location>
</feature>
<dbReference type="EMBL" id="JBFOLJ010000011">
    <property type="protein sequence ID" value="KAL2494450.1"/>
    <property type="molecule type" value="Genomic_DNA"/>
</dbReference>
<reference evidence="3" key="1">
    <citation type="submission" date="2024-07" db="EMBL/GenBank/DDBJ databases">
        <title>Two chromosome-level genome assemblies of Korean endemic species Abeliophyllum distichum and Forsythia ovata (Oleaceae).</title>
        <authorList>
            <person name="Jang H."/>
        </authorList>
    </citation>
    <scope>NUCLEOTIDE SEQUENCE [LARGE SCALE GENOMIC DNA]</scope>
</reference>
<protein>
    <recommendedName>
        <fullName evidence="4">Ribosomal protein S14</fullName>
    </recommendedName>
</protein>
<keyword evidence="3" id="KW-1185">Reference proteome</keyword>
<sequence>MVGHRAESGPSMVVRSLFTSKEEQWFTAREVRQRERLKRSLLKTLVHGSRWSRPAVEAEREERGSWVTTVLKRRIAVFSKFCLTSATHRDPIPRSSLRVESETHRSGRDQKLQLHRRPQSDSHLLTTSSREKNEAAKVGIRIEYHLFKLFDYSKAWSLPPPHPSSQVLSVLLDRCGNPDILNHHKHVCVVRFLFNGSLSYYFYVISG</sequence>
<comment type="caution">
    <text evidence="2">The sequence shown here is derived from an EMBL/GenBank/DDBJ whole genome shotgun (WGS) entry which is preliminary data.</text>
</comment>
<accession>A0ABD1S156</accession>
<gene>
    <name evidence="2" type="ORF">Fot_38207</name>
</gene>
<dbReference type="Proteomes" id="UP001604277">
    <property type="component" value="Unassembled WGS sequence"/>
</dbReference>
<dbReference type="AlphaFoldDB" id="A0ABD1S156"/>
<organism evidence="2 3">
    <name type="scientific">Forsythia ovata</name>
    <dbReference type="NCBI Taxonomy" id="205694"/>
    <lineage>
        <taxon>Eukaryota</taxon>
        <taxon>Viridiplantae</taxon>
        <taxon>Streptophyta</taxon>
        <taxon>Embryophyta</taxon>
        <taxon>Tracheophyta</taxon>
        <taxon>Spermatophyta</taxon>
        <taxon>Magnoliopsida</taxon>
        <taxon>eudicotyledons</taxon>
        <taxon>Gunneridae</taxon>
        <taxon>Pentapetalae</taxon>
        <taxon>asterids</taxon>
        <taxon>lamiids</taxon>
        <taxon>Lamiales</taxon>
        <taxon>Oleaceae</taxon>
        <taxon>Forsythieae</taxon>
        <taxon>Forsythia</taxon>
    </lineage>
</organism>
<evidence type="ECO:0000256" key="1">
    <source>
        <dbReference type="SAM" id="MobiDB-lite"/>
    </source>
</evidence>
<feature type="compositionally biased region" description="Basic and acidic residues" evidence="1">
    <location>
        <begin position="93"/>
        <end position="112"/>
    </location>
</feature>